<name>A0ACC2M788_PERAE</name>
<evidence type="ECO:0000313" key="2">
    <source>
        <dbReference type="Proteomes" id="UP001234297"/>
    </source>
</evidence>
<dbReference type="Proteomes" id="UP001234297">
    <property type="component" value="Chromosome 5"/>
</dbReference>
<accession>A0ACC2M788</accession>
<sequence>MPGCPQIKKSITLFSKAVNQGYMIPGPNVISKLTDTLVIATALTRATAARQQEAMNNFKVISKGQSMSKSAEPKTVVKNEWLEQK</sequence>
<reference evidence="1 2" key="1">
    <citation type="journal article" date="2022" name="Hortic Res">
        <title>A haplotype resolved chromosomal level avocado genome allows analysis of novel avocado genes.</title>
        <authorList>
            <person name="Nath O."/>
            <person name="Fletcher S.J."/>
            <person name="Hayward A."/>
            <person name="Shaw L.M."/>
            <person name="Masouleh A.K."/>
            <person name="Furtado A."/>
            <person name="Henry R.J."/>
            <person name="Mitter N."/>
        </authorList>
    </citation>
    <scope>NUCLEOTIDE SEQUENCE [LARGE SCALE GENOMIC DNA]</scope>
    <source>
        <strain evidence="2">cv. Hass</strain>
    </source>
</reference>
<protein>
    <submittedName>
        <fullName evidence="1">Uncharacterized protein</fullName>
    </submittedName>
</protein>
<keyword evidence="2" id="KW-1185">Reference proteome</keyword>
<proteinExistence type="predicted"/>
<gene>
    <name evidence="1" type="ORF">MRB53_018185</name>
</gene>
<dbReference type="EMBL" id="CM056813">
    <property type="protein sequence ID" value="KAJ8641491.1"/>
    <property type="molecule type" value="Genomic_DNA"/>
</dbReference>
<comment type="caution">
    <text evidence="1">The sequence shown here is derived from an EMBL/GenBank/DDBJ whole genome shotgun (WGS) entry which is preliminary data.</text>
</comment>
<evidence type="ECO:0000313" key="1">
    <source>
        <dbReference type="EMBL" id="KAJ8641491.1"/>
    </source>
</evidence>
<organism evidence="1 2">
    <name type="scientific">Persea americana</name>
    <name type="common">Avocado</name>
    <dbReference type="NCBI Taxonomy" id="3435"/>
    <lineage>
        <taxon>Eukaryota</taxon>
        <taxon>Viridiplantae</taxon>
        <taxon>Streptophyta</taxon>
        <taxon>Embryophyta</taxon>
        <taxon>Tracheophyta</taxon>
        <taxon>Spermatophyta</taxon>
        <taxon>Magnoliopsida</taxon>
        <taxon>Magnoliidae</taxon>
        <taxon>Laurales</taxon>
        <taxon>Lauraceae</taxon>
        <taxon>Persea</taxon>
    </lineage>
</organism>